<feature type="compositionally biased region" description="Polar residues" evidence="1">
    <location>
        <begin position="1"/>
        <end position="13"/>
    </location>
</feature>
<evidence type="ECO:0000256" key="1">
    <source>
        <dbReference type="SAM" id="MobiDB-lite"/>
    </source>
</evidence>
<name>F4RLC1_MELLP</name>
<keyword evidence="4" id="KW-1185">Reference proteome</keyword>
<dbReference type="AlphaFoldDB" id="F4RLC1"/>
<sequence length="273" mass="31055">MPQNSTIAASGSRGSREQEEVVEGKPDQPREVQCKGFMITESDAFKIKRKMDFHHFIMKSQTQDQIPQPWAFLHISQDDDTLFHSIACMNFEHLLFCRLLLGACLSSITSGLMSVTSRLLVCNERHTFTKHFNGPRWFDREQAVEAICDVKTWIWFVYMILVNIPNITCHQALLFSFFEYSARNTTALSCTFSLMHIINIYIAMYLLRCFSGARAYVGIFMQIPNVIGTVLAIMAPENSKGTLIASIYLTWFSPIAYIIALDLIISNTNGHTS</sequence>
<gene>
    <name evidence="3" type="ORF">MELLADRAFT_63109</name>
</gene>
<keyword evidence="2" id="KW-1133">Transmembrane helix</keyword>
<feature type="transmembrane region" description="Helical" evidence="2">
    <location>
        <begin position="187"/>
        <end position="207"/>
    </location>
</feature>
<dbReference type="VEuPathDB" id="FungiDB:MELLADRAFT_63109"/>
<dbReference type="RefSeq" id="XP_007409857.1">
    <property type="nucleotide sequence ID" value="XM_007409795.1"/>
</dbReference>
<feature type="compositionally biased region" description="Basic and acidic residues" evidence="1">
    <location>
        <begin position="14"/>
        <end position="28"/>
    </location>
</feature>
<evidence type="ECO:0000313" key="3">
    <source>
        <dbReference type="EMBL" id="EGG06897.1"/>
    </source>
</evidence>
<dbReference type="GeneID" id="18930028"/>
<keyword evidence="2" id="KW-0812">Transmembrane</keyword>
<accession>F4RLC1</accession>
<evidence type="ECO:0000313" key="4">
    <source>
        <dbReference type="Proteomes" id="UP000001072"/>
    </source>
</evidence>
<dbReference type="OrthoDB" id="6730379at2759"/>
<organism evidence="4">
    <name type="scientific">Melampsora larici-populina (strain 98AG31 / pathotype 3-4-7)</name>
    <name type="common">Poplar leaf rust fungus</name>
    <dbReference type="NCBI Taxonomy" id="747676"/>
    <lineage>
        <taxon>Eukaryota</taxon>
        <taxon>Fungi</taxon>
        <taxon>Dikarya</taxon>
        <taxon>Basidiomycota</taxon>
        <taxon>Pucciniomycotina</taxon>
        <taxon>Pucciniomycetes</taxon>
        <taxon>Pucciniales</taxon>
        <taxon>Melampsoraceae</taxon>
        <taxon>Melampsora</taxon>
    </lineage>
</organism>
<dbReference type="KEGG" id="mlr:MELLADRAFT_63109"/>
<protein>
    <submittedName>
        <fullName evidence="3">Uncharacterized protein</fullName>
    </submittedName>
</protein>
<reference evidence="4" key="1">
    <citation type="journal article" date="2011" name="Proc. Natl. Acad. Sci. U.S.A.">
        <title>Obligate biotrophy features unraveled by the genomic analysis of rust fungi.</title>
        <authorList>
            <person name="Duplessis S."/>
            <person name="Cuomo C.A."/>
            <person name="Lin Y.-C."/>
            <person name="Aerts A."/>
            <person name="Tisserant E."/>
            <person name="Veneault-Fourrey C."/>
            <person name="Joly D.L."/>
            <person name="Hacquard S."/>
            <person name="Amselem J."/>
            <person name="Cantarel B.L."/>
            <person name="Chiu R."/>
            <person name="Coutinho P.M."/>
            <person name="Feau N."/>
            <person name="Field M."/>
            <person name="Frey P."/>
            <person name="Gelhaye E."/>
            <person name="Goldberg J."/>
            <person name="Grabherr M.G."/>
            <person name="Kodira C.D."/>
            <person name="Kohler A."/>
            <person name="Kuees U."/>
            <person name="Lindquist E.A."/>
            <person name="Lucas S.M."/>
            <person name="Mago R."/>
            <person name="Mauceli E."/>
            <person name="Morin E."/>
            <person name="Murat C."/>
            <person name="Pangilinan J.L."/>
            <person name="Park R."/>
            <person name="Pearson M."/>
            <person name="Quesneville H."/>
            <person name="Rouhier N."/>
            <person name="Sakthikumar S."/>
            <person name="Salamov A.A."/>
            <person name="Schmutz J."/>
            <person name="Selles B."/>
            <person name="Shapiro H."/>
            <person name="Tanguay P."/>
            <person name="Tuskan G.A."/>
            <person name="Henrissat B."/>
            <person name="Van de Peer Y."/>
            <person name="Rouze P."/>
            <person name="Ellis J.G."/>
            <person name="Dodds P.N."/>
            <person name="Schein J.E."/>
            <person name="Zhong S."/>
            <person name="Hamelin R.C."/>
            <person name="Grigoriev I.V."/>
            <person name="Szabo L.J."/>
            <person name="Martin F."/>
        </authorList>
    </citation>
    <scope>NUCLEOTIDE SEQUENCE [LARGE SCALE GENOMIC DNA]</scope>
    <source>
        <strain evidence="4">98AG31 / pathotype 3-4-7</strain>
    </source>
</reference>
<dbReference type="InParanoid" id="F4RLC1"/>
<dbReference type="EMBL" id="GL883106">
    <property type="protein sequence ID" value="EGG06897.1"/>
    <property type="molecule type" value="Genomic_DNA"/>
</dbReference>
<dbReference type="HOGENOM" id="CLU_1019686_0_0_1"/>
<feature type="transmembrane region" description="Helical" evidence="2">
    <location>
        <begin position="153"/>
        <end position="175"/>
    </location>
</feature>
<evidence type="ECO:0000256" key="2">
    <source>
        <dbReference type="SAM" id="Phobius"/>
    </source>
</evidence>
<keyword evidence="2" id="KW-0472">Membrane</keyword>
<feature type="transmembrane region" description="Helical" evidence="2">
    <location>
        <begin position="247"/>
        <end position="265"/>
    </location>
</feature>
<feature type="region of interest" description="Disordered" evidence="1">
    <location>
        <begin position="1"/>
        <end position="28"/>
    </location>
</feature>
<proteinExistence type="predicted"/>
<dbReference type="Proteomes" id="UP000001072">
    <property type="component" value="Unassembled WGS sequence"/>
</dbReference>
<feature type="transmembrane region" description="Helical" evidence="2">
    <location>
        <begin position="213"/>
        <end position="235"/>
    </location>
</feature>